<dbReference type="Gene3D" id="2.30.110.10">
    <property type="entry name" value="Electron Transport, Fmn-binding Protein, Chain A"/>
    <property type="match status" value="1"/>
</dbReference>
<evidence type="ECO:0000259" key="1">
    <source>
        <dbReference type="Pfam" id="PF16242"/>
    </source>
</evidence>
<dbReference type="STRING" id="688867.SAMN05660236_2920"/>
<dbReference type="InterPro" id="IPR038725">
    <property type="entry name" value="YdaG_split_barrel_FMN-bd"/>
</dbReference>
<evidence type="ECO:0000313" key="2">
    <source>
        <dbReference type="EMBL" id="SKC73429.1"/>
    </source>
</evidence>
<protein>
    <submittedName>
        <fullName evidence="2">General stress protein 26</fullName>
    </submittedName>
</protein>
<dbReference type="InterPro" id="IPR052917">
    <property type="entry name" value="Stress-Dev_Protein"/>
</dbReference>
<dbReference type="AlphaFoldDB" id="A0A1T5LCP7"/>
<dbReference type="SUPFAM" id="SSF50475">
    <property type="entry name" value="FMN-binding split barrel"/>
    <property type="match status" value="1"/>
</dbReference>
<feature type="domain" description="General stress protein FMN-binding split barrel" evidence="1">
    <location>
        <begin position="11"/>
        <end position="159"/>
    </location>
</feature>
<accession>A0A1T5LCP7</accession>
<dbReference type="PANTHER" id="PTHR34818">
    <property type="entry name" value="PROTEIN BLI-3"/>
    <property type="match status" value="1"/>
</dbReference>
<dbReference type="OrthoDB" id="1432662at2"/>
<dbReference type="Proteomes" id="UP000190961">
    <property type="component" value="Unassembled WGS sequence"/>
</dbReference>
<dbReference type="Pfam" id="PF16242">
    <property type="entry name" value="Pyrid_ox_like"/>
    <property type="match status" value="1"/>
</dbReference>
<dbReference type="EMBL" id="FUZU01000002">
    <property type="protein sequence ID" value="SKC73429.1"/>
    <property type="molecule type" value="Genomic_DNA"/>
</dbReference>
<gene>
    <name evidence="2" type="ORF">SAMN05660236_2920</name>
</gene>
<name>A0A1T5LCP7_9BACT</name>
<dbReference type="RefSeq" id="WP_079687490.1">
    <property type="nucleotide sequence ID" value="NZ_FUZU01000002.1"/>
</dbReference>
<proteinExistence type="predicted"/>
<keyword evidence="3" id="KW-1185">Reference proteome</keyword>
<evidence type="ECO:0000313" key="3">
    <source>
        <dbReference type="Proteomes" id="UP000190961"/>
    </source>
</evidence>
<dbReference type="PANTHER" id="PTHR34818:SF1">
    <property type="entry name" value="PROTEIN BLI-3"/>
    <property type="match status" value="1"/>
</dbReference>
<sequence length="172" mass="19459">MEFEIIENRSEAIDKLKDLLQDVNICMFITTDDNGKVMSRPMATVDTDDEGNVWFFTNEFSEKIHEASQDNSVALAYSHPGKNVYVHINGVSTVVVDKAKMKELWTPLVKAWFPDGVDDPKLCLIKVNVQEAHYWNSASNKMVTFFNMVKSIATGDRYDEGEVGKLKFGKGK</sequence>
<reference evidence="2 3" key="1">
    <citation type="submission" date="2017-02" db="EMBL/GenBank/DDBJ databases">
        <authorList>
            <person name="Peterson S.W."/>
        </authorList>
    </citation>
    <scope>NUCLEOTIDE SEQUENCE [LARGE SCALE GENOMIC DNA]</scope>
    <source>
        <strain evidence="2 3">DSM 25262</strain>
    </source>
</reference>
<organism evidence="2 3">
    <name type="scientific">Ohtaekwangia koreensis</name>
    <dbReference type="NCBI Taxonomy" id="688867"/>
    <lineage>
        <taxon>Bacteria</taxon>
        <taxon>Pseudomonadati</taxon>
        <taxon>Bacteroidota</taxon>
        <taxon>Cytophagia</taxon>
        <taxon>Cytophagales</taxon>
        <taxon>Fulvivirgaceae</taxon>
        <taxon>Ohtaekwangia</taxon>
    </lineage>
</organism>
<dbReference type="InterPro" id="IPR012349">
    <property type="entry name" value="Split_barrel_FMN-bd"/>
</dbReference>